<dbReference type="PANTHER" id="PTHR12764:SF5">
    <property type="entry name" value="LD29485P"/>
    <property type="match status" value="1"/>
</dbReference>
<sequence length="247" mass="28802">MDVKEVADFKWDEEQDDSIAYISKQKLFVLRGKEAEEGIPCDGYICSFRGLVVRTVLLDSFLLPNSTADKRFIVDSEIKVKCQKRALLTEVALLRLDISTAEYAYVKMRDYCGLRFCERIMEIQDPHLKKAEIFIHLGRASDAEKVYIEQDRRDLAIDMYKRADEWLRVLRLVSISSNATDDKQRIEALTNVANYNKDRQRWKEAADHYELAGKSKELMECYIHLDDFYGLENLAKQLPDRHPLLPV</sequence>
<dbReference type="Pfam" id="PF23387">
    <property type="entry name" value="TPR_IFT80_172"/>
    <property type="match status" value="1"/>
</dbReference>
<organism evidence="5 6">
    <name type="scientific">Parelaphostrongylus tenuis</name>
    <name type="common">Meningeal worm</name>
    <dbReference type="NCBI Taxonomy" id="148309"/>
    <lineage>
        <taxon>Eukaryota</taxon>
        <taxon>Metazoa</taxon>
        <taxon>Ecdysozoa</taxon>
        <taxon>Nematoda</taxon>
        <taxon>Chromadorea</taxon>
        <taxon>Rhabditida</taxon>
        <taxon>Rhabditina</taxon>
        <taxon>Rhabditomorpha</taxon>
        <taxon>Strongyloidea</taxon>
        <taxon>Metastrongylidae</taxon>
        <taxon>Parelaphostrongylus</taxon>
    </lineage>
</organism>
<dbReference type="InterPro" id="IPR056157">
    <property type="entry name" value="TPR_IFT80_172_dom"/>
</dbReference>
<dbReference type="Proteomes" id="UP001196413">
    <property type="component" value="Unassembled WGS sequence"/>
</dbReference>
<evidence type="ECO:0000259" key="4">
    <source>
        <dbReference type="Pfam" id="PF23390"/>
    </source>
</evidence>
<dbReference type="GO" id="GO:0097730">
    <property type="term" value="C:non-motile cilium"/>
    <property type="evidence" value="ECO:0007669"/>
    <property type="project" value="TreeGrafter"/>
</dbReference>
<dbReference type="InterPro" id="IPR039857">
    <property type="entry name" value="Ift122/121"/>
</dbReference>
<gene>
    <name evidence="5" type="primary">WDR35_4</name>
    <name evidence="5" type="ORF">KIN20_021461</name>
</gene>
<evidence type="ECO:0000256" key="2">
    <source>
        <dbReference type="ARBA" id="ARBA00022737"/>
    </source>
</evidence>
<feature type="domain" description="IFT121 second beta-propeller" evidence="4">
    <location>
        <begin position="3"/>
        <end position="77"/>
    </location>
</feature>
<keyword evidence="1" id="KW-0853">WD repeat</keyword>
<keyword evidence="6" id="KW-1185">Reference proteome</keyword>
<proteinExistence type="predicted"/>
<comment type="caution">
    <text evidence="5">The sequence shown here is derived from an EMBL/GenBank/DDBJ whole genome shotgun (WGS) entry which is preliminary data.</text>
</comment>
<dbReference type="GO" id="GO:0035721">
    <property type="term" value="P:intraciliary retrograde transport"/>
    <property type="evidence" value="ECO:0007669"/>
    <property type="project" value="TreeGrafter"/>
</dbReference>
<dbReference type="InterPro" id="IPR056158">
    <property type="entry name" value="Beta-prop_IFT121_2nd"/>
</dbReference>
<dbReference type="Pfam" id="PF23390">
    <property type="entry name" value="Beta-prop_WDR35_2nd"/>
    <property type="match status" value="1"/>
</dbReference>
<evidence type="ECO:0000313" key="6">
    <source>
        <dbReference type="Proteomes" id="UP001196413"/>
    </source>
</evidence>
<name>A0AAD5QUJ1_PARTN</name>
<dbReference type="GO" id="GO:0061512">
    <property type="term" value="P:protein localization to cilium"/>
    <property type="evidence" value="ECO:0007669"/>
    <property type="project" value="TreeGrafter"/>
</dbReference>
<accession>A0AAD5QUJ1</accession>
<dbReference type="EMBL" id="JAHQIW010004354">
    <property type="protein sequence ID" value="KAJ1362049.1"/>
    <property type="molecule type" value="Genomic_DNA"/>
</dbReference>
<reference evidence="5" key="1">
    <citation type="submission" date="2021-06" db="EMBL/GenBank/DDBJ databases">
        <title>Parelaphostrongylus tenuis whole genome reference sequence.</title>
        <authorList>
            <person name="Garwood T.J."/>
            <person name="Larsen P.A."/>
            <person name="Fountain-Jones N.M."/>
            <person name="Garbe J.R."/>
            <person name="Macchietto M.G."/>
            <person name="Kania S.A."/>
            <person name="Gerhold R.W."/>
            <person name="Richards J.E."/>
            <person name="Wolf T.M."/>
        </authorList>
    </citation>
    <scope>NUCLEOTIDE SEQUENCE</scope>
    <source>
        <strain evidence="5">MNPRO001-30</strain>
        <tissue evidence="5">Meninges</tissue>
    </source>
</reference>
<dbReference type="AlphaFoldDB" id="A0AAD5QUJ1"/>
<feature type="domain" description="IFT80/172/WDR35 TPR" evidence="3">
    <location>
        <begin position="86"/>
        <end position="175"/>
    </location>
</feature>
<dbReference type="GO" id="GO:1905515">
    <property type="term" value="P:non-motile cilium assembly"/>
    <property type="evidence" value="ECO:0007669"/>
    <property type="project" value="TreeGrafter"/>
</dbReference>
<dbReference type="PANTHER" id="PTHR12764">
    <property type="entry name" value="WD REPEAT DOMAIN-RELATED"/>
    <property type="match status" value="1"/>
</dbReference>
<evidence type="ECO:0000256" key="1">
    <source>
        <dbReference type="ARBA" id="ARBA00022574"/>
    </source>
</evidence>
<evidence type="ECO:0000313" key="5">
    <source>
        <dbReference type="EMBL" id="KAJ1362049.1"/>
    </source>
</evidence>
<dbReference type="Gene3D" id="1.25.40.470">
    <property type="match status" value="1"/>
</dbReference>
<evidence type="ECO:0000259" key="3">
    <source>
        <dbReference type="Pfam" id="PF23387"/>
    </source>
</evidence>
<dbReference type="GO" id="GO:0030991">
    <property type="term" value="C:intraciliary transport particle A"/>
    <property type="evidence" value="ECO:0007669"/>
    <property type="project" value="TreeGrafter"/>
</dbReference>
<keyword evidence="2" id="KW-0677">Repeat</keyword>
<protein>
    <submittedName>
        <fullName evidence="5">WD repeat-containing protein 35</fullName>
    </submittedName>
</protein>